<name>A0AAQ3MGS8_VIGMU</name>
<feature type="compositionally biased region" description="Basic residues" evidence="1">
    <location>
        <begin position="22"/>
        <end position="37"/>
    </location>
</feature>
<dbReference type="Proteomes" id="UP001374535">
    <property type="component" value="Chromosome 11"/>
</dbReference>
<organism evidence="2 3">
    <name type="scientific">Vigna mungo</name>
    <name type="common">Black gram</name>
    <name type="synonym">Phaseolus mungo</name>
    <dbReference type="NCBI Taxonomy" id="3915"/>
    <lineage>
        <taxon>Eukaryota</taxon>
        <taxon>Viridiplantae</taxon>
        <taxon>Streptophyta</taxon>
        <taxon>Embryophyta</taxon>
        <taxon>Tracheophyta</taxon>
        <taxon>Spermatophyta</taxon>
        <taxon>Magnoliopsida</taxon>
        <taxon>eudicotyledons</taxon>
        <taxon>Gunneridae</taxon>
        <taxon>Pentapetalae</taxon>
        <taxon>rosids</taxon>
        <taxon>fabids</taxon>
        <taxon>Fabales</taxon>
        <taxon>Fabaceae</taxon>
        <taxon>Papilionoideae</taxon>
        <taxon>50 kb inversion clade</taxon>
        <taxon>NPAAA clade</taxon>
        <taxon>indigoferoid/millettioid clade</taxon>
        <taxon>Phaseoleae</taxon>
        <taxon>Vigna</taxon>
    </lineage>
</organism>
<feature type="region of interest" description="Disordered" evidence="1">
    <location>
        <begin position="118"/>
        <end position="138"/>
    </location>
</feature>
<keyword evidence="3" id="KW-1185">Reference proteome</keyword>
<evidence type="ECO:0000256" key="1">
    <source>
        <dbReference type="SAM" id="MobiDB-lite"/>
    </source>
</evidence>
<feature type="compositionally biased region" description="Basic residues" evidence="1">
    <location>
        <begin position="52"/>
        <end position="68"/>
    </location>
</feature>
<protein>
    <submittedName>
        <fullName evidence="2">Uncharacterized protein</fullName>
    </submittedName>
</protein>
<accession>A0AAQ3MGS8</accession>
<sequence>MPPKGKGKGESKSKANDAPKSSPKKKTGTSKSPRKPKPIPEDSAAESSSSTPKKKKTGSSKSPNKRKKNTEESAEEPVFHEKVSENEPIYDLLNPPPSHNEYLEHAMFFKEPKIEEPEIPDVPPLLPPGFEEPPRSFGGLEEIVESAKQLNRRKD</sequence>
<feature type="region of interest" description="Disordered" evidence="1">
    <location>
        <begin position="1"/>
        <end position="97"/>
    </location>
</feature>
<gene>
    <name evidence="2" type="ORF">V8G54_036361</name>
</gene>
<proteinExistence type="predicted"/>
<feature type="compositionally biased region" description="Pro residues" evidence="1">
    <location>
        <begin position="120"/>
        <end position="131"/>
    </location>
</feature>
<evidence type="ECO:0000313" key="2">
    <source>
        <dbReference type="EMBL" id="WVY90847.1"/>
    </source>
</evidence>
<evidence type="ECO:0000313" key="3">
    <source>
        <dbReference type="Proteomes" id="UP001374535"/>
    </source>
</evidence>
<reference evidence="2 3" key="1">
    <citation type="journal article" date="2023" name="Life. Sci Alliance">
        <title>Evolutionary insights into 3D genome organization and epigenetic landscape of Vigna mungo.</title>
        <authorList>
            <person name="Junaid A."/>
            <person name="Singh B."/>
            <person name="Bhatia S."/>
        </authorList>
    </citation>
    <scope>NUCLEOTIDE SEQUENCE [LARGE SCALE GENOMIC DNA]</scope>
    <source>
        <strain evidence="2">Urdbean</strain>
    </source>
</reference>
<dbReference type="AlphaFoldDB" id="A0AAQ3MGS8"/>
<dbReference type="EMBL" id="CP144690">
    <property type="protein sequence ID" value="WVY90847.1"/>
    <property type="molecule type" value="Genomic_DNA"/>
</dbReference>
<feature type="compositionally biased region" description="Basic and acidic residues" evidence="1">
    <location>
        <begin position="7"/>
        <end position="17"/>
    </location>
</feature>